<gene>
    <name evidence="2" type="ORF">A5888_001865</name>
    <name evidence="3" type="ORF">A5888_003732</name>
</gene>
<organism evidence="2">
    <name type="scientific">Candidatus Enterococcus clewellii</name>
    <dbReference type="NCBI Taxonomy" id="1834193"/>
    <lineage>
        <taxon>Bacteria</taxon>
        <taxon>Bacillati</taxon>
        <taxon>Bacillota</taxon>
        <taxon>Bacilli</taxon>
        <taxon>Lactobacillales</taxon>
        <taxon>Enterococcaceae</taxon>
        <taxon>Enterococcus</taxon>
    </lineage>
</organism>
<dbReference type="GO" id="GO:0016747">
    <property type="term" value="F:acyltransferase activity, transferring groups other than amino-acyl groups"/>
    <property type="evidence" value="ECO:0007669"/>
    <property type="project" value="InterPro"/>
</dbReference>
<dbReference type="EMBL" id="CP147247">
    <property type="protein sequence ID" value="WYJ91959.1"/>
    <property type="molecule type" value="Genomic_DNA"/>
</dbReference>
<dbReference type="PROSITE" id="PS51186">
    <property type="entry name" value="GNAT"/>
    <property type="match status" value="1"/>
</dbReference>
<dbReference type="RefSeq" id="WP_170924760.1">
    <property type="nucleotide sequence ID" value="NZ_CP147247.1"/>
</dbReference>
<evidence type="ECO:0000313" key="3">
    <source>
        <dbReference type="EMBL" id="WYJ91959.1"/>
    </source>
</evidence>
<evidence type="ECO:0000313" key="4">
    <source>
        <dbReference type="Proteomes" id="UP000195141"/>
    </source>
</evidence>
<evidence type="ECO:0000313" key="2">
    <source>
        <dbReference type="EMBL" id="OTP15651.1"/>
    </source>
</evidence>
<dbReference type="InterPro" id="IPR016181">
    <property type="entry name" value="Acyl_CoA_acyltransferase"/>
</dbReference>
<feature type="domain" description="N-acetyltransferase" evidence="1">
    <location>
        <begin position="19"/>
        <end position="157"/>
    </location>
</feature>
<dbReference type="SUPFAM" id="SSF55729">
    <property type="entry name" value="Acyl-CoA N-acyltransferases (Nat)"/>
    <property type="match status" value="1"/>
</dbReference>
<protein>
    <recommendedName>
        <fullName evidence="1">N-acetyltransferase domain-containing protein</fullName>
    </recommendedName>
</protein>
<reference evidence="2" key="1">
    <citation type="submission" date="2017-05" db="EMBL/GenBank/DDBJ databases">
        <title>The Genome Sequence of Enterococcus sp. 9E7_DIV0242.</title>
        <authorList>
            <consortium name="The Broad Institute Genomics Platform"/>
            <consortium name="The Broad Institute Genomic Center for Infectious Diseases"/>
            <person name="Earl A."/>
            <person name="Manson A."/>
            <person name="Schwartman J."/>
            <person name="Gilmore M."/>
            <person name="Abouelleil A."/>
            <person name="Cao P."/>
            <person name="Chapman S."/>
            <person name="Cusick C."/>
            <person name="Shea T."/>
            <person name="Young S."/>
            <person name="Neafsey D."/>
            <person name="Nusbaum C."/>
            <person name="Birren B."/>
        </authorList>
    </citation>
    <scope>NUCLEOTIDE SEQUENCE [LARGE SCALE GENOMIC DNA]</scope>
    <source>
        <strain evidence="2">9E7_DIV0242</strain>
    </source>
</reference>
<dbReference type="Proteomes" id="UP000195141">
    <property type="component" value="Chromosome"/>
</dbReference>
<dbReference type="CDD" id="cd04301">
    <property type="entry name" value="NAT_SF"/>
    <property type="match status" value="1"/>
</dbReference>
<dbReference type="Pfam" id="PF13508">
    <property type="entry name" value="Acetyltransf_7"/>
    <property type="match status" value="1"/>
</dbReference>
<reference evidence="3" key="2">
    <citation type="submission" date="2017-05" db="EMBL/GenBank/DDBJ databases">
        <authorList>
            <consortium name="The Broad Institute Genomics Platform"/>
            <consortium name="The Broad Institute Genomic Center for Infectious Diseases"/>
            <person name="Earl A."/>
            <person name="Manson A."/>
            <person name="Schwartman J."/>
            <person name="Gilmore M."/>
            <person name="Abouelleil A."/>
            <person name="Cao P."/>
            <person name="Chapman S."/>
            <person name="Cusick C."/>
            <person name="Shea T."/>
            <person name="Young S."/>
            <person name="Neafsey D."/>
            <person name="Nusbaum C."/>
            <person name="Birren B."/>
        </authorList>
    </citation>
    <scope>NUCLEOTIDE SEQUENCE</scope>
    <source>
        <strain evidence="3">9E7_DIV0242</strain>
    </source>
</reference>
<reference evidence="3" key="3">
    <citation type="submission" date="2024-03" db="EMBL/GenBank/DDBJ databases">
        <title>The Genome Sequence of Enterococcus sp. DIV0242b.</title>
        <authorList>
            <consortium name="The Broad Institute Genomics Platform"/>
            <consortium name="The Broad Institute Microbial Omics Core"/>
            <consortium name="The Broad Institute Genomic Center for Infectious Diseases"/>
            <person name="Earl A."/>
            <person name="Manson A."/>
            <person name="Gilmore M."/>
            <person name="Schwartman J."/>
            <person name="Shea T."/>
            <person name="Abouelleil A."/>
            <person name="Cao P."/>
            <person name="Chapman S."/>
            <person name="Cusick C."/>
            <person name="Young S."/>
            <person name="Neafsey D."/>
            <person name="Nusbaum C."/>
            <person name="Birren B."/>
        </authorList>
    </citation>
    <scope>NUCLEOTIDE SEQUENCE</scope>
    <source>
        <strain evidence="3">9E7_DIV0242</strain>
    </source>
</reference>
<dbReference type="AlphaFoldDB" id="A0A242K5R1"/>
<dbReference type="EMBL" id="NGMM01000003">
    <property type="protein sequence ID" value="OTP15651.1"/>
    <property type="molecule type" value="Genomic_DNA"/>
</dbReference>
<proteinExistence type="predicted"/>
<keyword evidence="4" id="KW-1185">Reference proteome</keyword>
<dbReference type="InterPro" id="IPR000182">
    <property type="entry name" value="GNAT_dom"/>
</dbReference>
<evidence type="ECO:0000259" key="1">
    <source>
        <dbReference type="PROSITE" id="PS51186"/>
    </source>
</evidence>
<dbReference type="Gene3D" id="3.40.630.30">
    <property type="match status" value="1"/>
</dbReference>
<sequence>MGLHFEKAMALDKEWLTEVMIVAFNFDTARHRTDTEEDGPPGYNDGTLAEKMLSTVGLTNYIIVADQQRIGCLSFCIEGMTGTVEKFCLFPEYIGQGFGTMAWQLIEKQVACKTWVLETPDYSVSNHQFYEKCGFRKKGKKRYAEDSHSIIFEKKCE</sequence>
<accession>A0A242K5R1</accession>
<name>A0A242K5R1_9ENTE</name>